<evidence type="ECO:0000313" key="2">
    <source>
        <dbReference type="EMBL" id="OGC09059.1"/>
    </source>
</evidence>
<organism evidence="2 3">
    <name type="scientific">candidate division WOR-1 bacterium RIFCSPLOWO2_12_FULL_45_9</name>
    <dbReference type="NCBI Taxonomy" id="1802568"/>
    <lineage>
        <taxon>Bacteria</taxon>
        <taxon>Bacillati</taxon>
        <taxon>Saganbacteria</taxon>
    </lineage>
</organism>
<sequence length="90" mass="9766">MSTNQFVVRIVSPSAQPHLSKFSPADLNRKKYTRLSREQNIIIGSALGFAVGLIIYLMTKILGIDFGGLESSVIIGLPAILGILTSFVIF</sequence>
<dbReference type="Proteomes" id="UP000179095">
    <property type="component" value="Unassembled WGS sequence"/>
</dbReference>
<protein>
    <submittedName>
        <fullName evidence="2">Uncharacterized protein</fullName>
    </submittedName>
</protein>
<comment type="caution">
    <text evidence="2">The sequence shown here is derived from an EMBL/GenBank/DDBJ whole genome shotgun (WGS) entry which is preliminary data.</text>
</comment>
<name>A0A1F4RLN1_UNCSA</name>
<keyword evidence="1" id="KW-1133">Transmembrane helix</keyword>
<keyword evidence="1" id="KW-0812">Transmembrane</keyword>
<gene>
    <name evidence="2" type="ORF">A3F86_01225</name>
</gene>
<reference evidence="2 3" key="1">
    <citation type="journal article" date="2016" name="Nat. Commun.">
        <title>Thousands of microbial genomes shed light on interconnected biogeochemical processes in an aquifer system.</title>
        <authorList>
            <person name="Anantharaman K."/>
            <person name="Brown C.T."/>
            <person name="Hug L.A."/>
            <person name="Sharon I."/>
            <person name="Castelle C.J."/>
            <person name="Probst A.J."/>
            <person name="Thomas B.C."/>
            <person name="Singh A."/>
            <person name="Wilkins M.J."/>
            <person name="Karaoz U."/>
            <person name="Brodie E.L."/>
            <person name="Williams K.H."/>
            <person name="Hubbard S.S."/>
            <person name="Banfield J.F."/>
        </authorList>
    </citation>
    <scope>NUCLEOTIDE SEQUENCE [LARGE SCALE GENOMIC DNA]</scope>
</reference>
<accession>A0A1F4RLN1</accession>
<dbReference type="EMBL" id="METQ01000039">
    <property type="protein sequence ID" value="OGC09059.1"/>
    <property type="molecule type" value="Genomic_DNA"/>
</dbReference>
<dbReference type="AlphaFoldDB" id="A0A1F4RLN1"/>
<feature type="transmembrane region" description="Helical" evidence="1">
    <location>
        <begin position="71"/>
        <end position="89"/>
    </location>
</feature>
<proteinExistence type="predicted"/>
<evidence type="ECO:0000256" key="1">
    <source>
        <dbReference type="SAM" id="Phobius"/>
    </source>
</evidence>
<keyword evidence="1" id="KW-0472">Membrane</keyword>
<evidence type="ECO:0000313" key="3">
    <source>
        <dbReference type="Proteomes" id="UP000179095"/>
    </source>
</evidence>
<feature type="transmembrane region" description="Helical" evidence="1">
    <location>
        <begin position="40"/>
        <end position="59"/>
    </location>
</feature>